<dbReference type="EMBL" id="KI397142">
    <property type="protein sequence ID" value="ERM96533.1"/>
    <property type="molecule type" value="Genomic_DNA"/>
</dbReference>
<evidence type="ECO:0000313" key="1">
    <source>
        <dbReference type="EMBL" id="ERM96533.1"/>
    </source>
</evidence>
<dbReference type="Gramene" id="ERM96533">
    <property type="protein sequence ID" value="ERM96533"/>
    <property type="gene ID" value="AMTR_s00001p00266940"/>
</dbReference>
<name>W1NLW4_AMBTC</name>
<gene>
    <name evidence="1" type="ORF">AMTR_s00001p00266940</name>
</gene>
<proteinExistence type="predicted"/>
<organism evidence="1 2">
    <name type="scientific">Amborella trichopoda</name>
    <dbReference type="NCBI Taxonomy" id="13333"/>
    <lineage>
        <taxon>Eukaryota</taxon>
        <taxon>Viridiplantae</taxon>
        <taxon>Streptophyta</taxon>
        <taxon>Embryophyta</taxon>
        <taxon>Tracheophyta</taxon>
        <taxon>Spermatophyta</taxon>
        <taxon>Magnoliopsida</taxon>
        <taxon>Amborellales</taxon>
        <taxon>Amborellaceae</taxon>
        <taxon>Amborella</taxon>
    </lineage>
</organism>
<accession>W1NLW4</accession>
<sequence>MAFSEDDEEMIDALKGITGPSEGHSVVIESEPLTKDLLRQIKGKAPMDESVMSTSLPLISTSDNNLRSQPNKVRLSPFEASPSILEALKTFHLPIFPTWVNVNAPISISIPLMQRPIPAPTAIDAPTSTLADNPPPISTKGLDEGQKKIAHELVKTIYQLLGDFTLR</sequence>
<reference evidence="2" key="1">
    <citation type="journal article" date="2013" name="Science">
        <title>The Amborella genome and the evolution of flowering plants.</title>
        <authorList>
            <consortium name="Amborella Genome Project"/>
        </authorList>
    </citation>
    <scope>NUCLEOTIDE SEQUENCE [LARGE SCALE GENOMIC DNA]</scope>
</reference>
<evidence type="ECO:0000313" key="2">
    <source>
        <dbReference type="Proteomes" id="UP000017836"/>
    </source>
</evidence>
<dbReference type="AlphaFoldDB" id="W1NLW4"/>
<dbReference type="Proteomes" id="UP000017836">
    <property type="component" value="Unassembled WGS sequence"/>
</dbReference>
<protein>
    <submittedName>
        <fullName evidence="1">Uncharacterized protein</fullName>
    </submittedName>
</protein>
<dbReference type="HOGENOM" id="CLU_1596727_0_0_1"/>
<keyword evidence="2" id="KW-1185">Reference proteome</keyword>